<evidence type="ECO:0000256" key="2">
    <source>
        <dbReference type="ARBA" id="ARBA00022692"/>
    </source>
</evidence>
<feature type="region of interest" description="Disordered" evidence="7">
    <location>
        <begin position="1"/>
        <end position="27"/>
    </location>
</feature>
<evidence type="ECO:0000256" key="3">
    <source>
        <dbReference type="ARBA" id="ARBA00022796"/>
    </source>
</evidence>
<reference evidence="8 9" key="1">
    <citation type="submission" date="2024-01" db="EMBL/GenBank/DDBJ databases">
        <title>The complete chloroplast genome sequence of Lithospermum erythrorhizon: insights into the phylogenetic relationship among Boraginaceae species and the maternal lineages of purple gromwells.</title>
        <authorList>
            <person name="Okada T."/>
            <person name="Watanabe K."/>
        </authorList>
    </citation>
    <scope>NUCLEOTIDE SEQUENCE [LARGE SCALE GENOMIC DNA]</scope>
</reference>
<dbReference type="GO" id="GO:0005886">
    <property type="term" value="C:plasma membrane"/>
    <property type="evidence" value="ECO:0007669"/>
    <property type="project" value="TreeGrafter"/>
</dbReference>
<keyword evidence="9" id="KW-1185">Reference proteome</keyword>
<feature type="transmembrane region" description="Helical" evidence="6">
    <location>
        <begin position="118"/>
        <end position="137"/>
    </location>
</feature>
<evidence type="ECO:0000256" key="5">
    <source>
        <dbReference type="ARBA" id="ARBA00023136"/>
    </source>
</evidence>
<dbReference type="PANTHER" id="PTHR12483">
    <property type="entry name" value="SOLUTE CARRIER FAMILY 31 COPPER TRANSPORTERS"/>
    <property type="match status" value="1"/>
</dbReference>
<keyword evidence="3 6" id="KW-0187">Copper transport</keyword>
<keyword evidence="6" id="KW-0813">Transport</keyword>
<keyword evidence="6" id="KW-0406">Ion transport</keyword>
<keyword evidence="4 6" id="KW-1133">Transmembrane helix</keyword>
<accession>A0AAV3PBC9</accession>
<name>A0AAV3PBC9_LITER</name>
<dbReference type="Proteomes" id="UP001454036">
    <property type="component" value="Unassembled WGS sequence"/>
</dbReference>
<evidence type="ECO:0000256" key="6">
    <source>
        <dbReference type="RuleBase" id="RU367022"/>
    </source>
</evidence>
<evidence type="ECO:0000313" key="8">
    <source>
        <dbReference type="EMBL" id="GAA0148914.1"/>
    </source>
</evidence>
<keyword evidence="2 6" id="KW-0812">Transmembrane</keyword>
<comment type="similarity">
    <text evidence="1 6">Belongs to the copper transporter (Ctr) (TC 1.A.56) family. SLC31A subfamily.</text>
</comment>
<dbReference type="Pfam" id="PF04145">
    <property type="entry name" value="Ctr"/>
    <property type="match status" value="1"/>
</dbReference>
<proteinExistence type="inferred from homology"/>
<keyword evidence="6" id="KW-0186">Copper</keyword>
<feature type="transmembrane region" description="Helical" evidence="6">
    <location>
        <begin position="58"/>
        <end position="78"/>
    </location>
</feature>
<evidence type="ECO:0000256" key="4">
    <source>
        <dbReference type="ARBA" id="ARBA00022989"/>
    </source>
</evidence>
<dbReference type="InterPro" id="IPR007274">
    <property type="entry name" value="Cop_transporter"/>
</dbReference>
<evidence type="ECO:0000313" key="9">
    <source>
        <dbReference type="Proteomes" id="UP001454036"/>
    </source>
</evidence>
<keyword evidence="5 6" id="KW-0472">Membrane</keyword>
<dbReference type="AlphaFoldDB" id="A0AAV3PBC9"/>
<evidence type="ECO:0000256" key="1">
    <source>
        <dbReference type="ARBA" id="ARBA00006921"/>
    </source>
</evidence>
<sequence length="153" mass="16801">MSHPNDHSNMSSMPMSSPTSSSPSKSMNNMKDHVMHMSFFWGKDVILLFQGWPDNDLGMYILALALVFLIALIVELLATSPSSKPAENRPFLGGLMQASVYAIRMTLSYLIMLSVMSFNIGVFVAAVVGHFCGCFIIKFREIRGASTSANSKI</sequence>
<dbReference type="PANTHER" id="PTHR12483:SF85">
    <property type="entry name" value="COPPER TRANSPORT PROTEIN"/>
    <property type="match status" value="1"/>
</dbReference>
<protein>
    <recommendedName>
        <fullName evidence="6">Copper transport protein</fullName>
    </recommendedName>
</protein>
<comment type="caution">
    <text evidence="8">The sequence shown here is derived from an EMBL/GenBank/DDBJ whole genome shotgun (WGS) entry which is preliminary data.</text>
</comment>
<feature type="compositionally biased region" description="Low complexity" evidence="7">
    <location>
        <begin position="8"/>
        <end position="27"/>
    </location>
</feature>
<comment type="subcellular location">
    <subcellularLocation>
        <location evidence="6">Membrane</location>
        <topology evidence="6">Multi-pass membrane protein</topology>
    </subcellularLocation>
</comment>
<gene>
    <name evidence="8" type="ORF">LIER_08225</name>
</gene>
<dbReference type="EMBL" id="BAABME010001320">
    <property type="protein sequence ID" value="GAA0148914.1"/>
    <property type="molecule type" value="Genomic_DNA"/>
</dbReference>
<organism evidence="8 9">
    <name type="scientific">Lithospermum erythrorhizon</name>
    <name type="common">Purple gromwell</name>
    <name type="synonym">Lithospermum officinale var. erythrorhizon</name>
    <dbReference type="NCBI Taxonomy" id="34254"/>
    <lineage>
        <taxon>Eukaryota</taxon>
        <taxon>Viridiplantae</taxon>
        <taxon>Streptophyta</taxon>
        <taxon>Embryophyta</taxon>
        <taxon>Tracheophyta</taxon>
        <taxon>Spermatophyta</taxon>
        <taxon>Magnoliopsida</taxon>
        <taxon>eudicotyledons</taxon>
        <taxon>Gunneridae</taxon>
        <taxon>Pentapetalae</taxon>
        <taxon>asterids</taxon>
        <taxon>lamiids</taxon>
        <taxon>Boraginales</taxon>
        <taxon>Boraginaceae</taxon>
        <taxon>Boraginoideae</taxon>
        <taxon>Lithospermeae</taxon>
        <taxon>Lithospermum</taxon>
    </lineage>
</organism>
<feature type="transmembrane region" description="Helical" evidence="6">
    <location>
        <begin position="90"/>
        <end position="112"/>
    </location>
</feature>
<evidence type="ECO:0000256" key="7">
    <source>
        <dbReference type="SAM" id="MobiDB-lite"/>
    </source>
</evidence>
<dbReference type="GO" id="GO:0005375">
    <property type="term" value="F:copper ion transmembrane transporter activity"/>
    <property type="evidence" value="ECO:0007669"/>
    <property type="project" value="UniProtKB-UniRule"/>
</dbReference>